<keyword evidence="2" id="KW-1185">Reference proteome</keyword>
<gene>
    <name evidence="1" type="ORF">VL20_3797</name>
</gene>
<dbReference type="Proteomes" id="UP000068167">
    <property type="component" value="Chromosome"/>
</dbReference>
<sequence>MQRSIQELLLSITHRVFTGTNPDQPFSAFSVFDGFGDSSN</sequence>
<proteinExistence type="predicted"/>
<evidence type="ECO:0000313" key="1">
    <source>
        <dbReference type="EMBL" id="AKV68773.1"/>
    </source>
</evidence>
<protein>
    <submittedName>
        <fullName evidence="1">Uncharacterized protein</fullName>
    </submittedName>
</protein>
<accession>A0A0K1S446</accession>
<organism evidence="1 2">
    <name type="scientific">Microcystis panniformis FACHB-1757</name>
    <dbReference type="NCBI Taxonomy" id="1638788"/>
    <lineage>
        <taxon>Bacteria</taxon>
        <taxon>Bacillati</taxon>
        <taxon>Cyanobacteriota</taxon>
        <taxon>Cyanophyceae</taxon>
        <taxon>Oscillatoriophycideae</taxon>
        <taxon>Chroococcales</taxon>
        <taxon>Microcystaceae</taxon>
        <taxon>Microcystis</taxon>
    </lineage>
</organism>
<dbReference type="KEGG" id="mpk:VL20_3797"/>
<reference evidence="1 2" key="1">
    <citation type="journal article" date="2016" name="Stand. Genomic Sci.">
        <title>Complete genome sequence and genomic characterization of Microcystis panniformis FACHB 1757 by third-generation sequencing.</title>
        <authorList>
            <person name="Zhang J.Y."/>
            <person name="Guan R."/>
            <person name="Zhang H.J."/>
            <person name="Li H."/>
            <person name="Xiao P."/>
            <person name="Yu G.L."/>
            <person name="Du L."/>
            <person name="Cao D.M."/>
            <person name="Zhu B.C."/>
            <person name="Li R.H."/>
            <person name="Lu Z.H."/>
        </authorList>
    </citation>
    <scope>NUCLEOTIDE SEQUENCE [LARGE SCALE GENOMIC DNA]</scope>
    <source>
        <strain evidence="1 2">FACHB-1757</strain>
    </source>
</reference>
<name>A0A0K1S446_9CHRO</name>
<dbReference type="AlphaFoldDB" id="A0A0K1S446"/>
<dbReference type="EMBL" id="CP011339">
    <property type="protein sequence ID" value="AKV68773.1"/>
    <property type="molecule type" value="Genomic_DNA"/>
</dbReference>
<evidence type="ECO:0000313" key="2">
    <source>
        <dbReference type="Proteomes" id="UP000068167"/>
    </source>
</evidence>